<evidence type="ECO:0000259" key="1">
    <source>
        <dbReference type="PROSITE" id="PS51184"/>
    </source>
</evidence>
<name>B7G028_PHATC</name>
<feature type="non-terminal residue" evidence="2">
    <location>
        <position position="434"/>
    </location>
</feature>
<dbReference type="PANTHER" id="PTHR12480">
    <property type="entry name" value="ARGININE DEMETHYLASE AND LYSYL-HYDROXYLASE JMJD"/>
    <property type="match status" value="1"/>
</dbReference>
<dbReference type="PROSITE" id="PS51184">
    <property type="entry name" value="JMJC"/>
    <property type="match status" value="1"/>
</dbReference>
<dbReference type="Gene3D" id="2.60.120.650">
    <property type="entry name" value="Cupin"/>
    <property type="match status" value="1"/>
</dbReference>
<dbReference type="GeneID" id="7201340"/>
<organism evidence="2 3">
    <name type="scientific">Phaeodactylum tricornutum (strain CCAP 1055/1)</name>
    <dbReference type="NCBI Taxonomy" id="556484"/>
    <lineage>
        <taxon>Eukaryota</taxon>
        <taxon>Sar</taxon>
        <taxon>Stramenopiles</taxon>
        <taxon>Ochrophyta</taxon>
        <taxon>Bacillariophyta</taxon>
        <taxon>Bacillariophyceae</taxon>
        <taxon>Bacillariophycidae</taxon>
        <taxon>Naviculales</taxon>
        <taxon>Phaeodactylaceae</taxon>
        <taxon>Phaeodactylum</taxon>
    </lineage>
</organism>
<dbReference type="KEGG" id="pti:PHATRDRAFT_35989"/>
<dbReference type="HOGENOM" id="CLU_641704_0_0_1"/>
<protein>
    <recommendedName>
        <fullName evidence="1">JmjC domain-containing protein</fullName>
    </recommendedName>
</protein>
<reference evidence="2 3" key="1">
    <citation type="journal article" date="2008" name="Nature">
        <title>The Phaeodactylum genome reveals the evolutionary history of diatom genomes.</title>
        <authorList>
            <person name="Bowler C."/>
            <person name="Allen A.E."/>
            <person name="Badger J.H."/>
            <person name="Grimwood J."/>
            <person name="Jabbari K."/>
            <person name="Kuo A."/>
            <person name="Maheswari U."/>
            <person name="Martens C."/>
            <person name="Maumus F."/>
            <person name="Otillar R.P."/>
            <person name="Rayko E."/>
            <person name="Salamov A."/>
            <person name="Vandepoele K."/>
            <person name="Beszteri B."/>
            <person name="Gruber A."/>
            <person name="Heijde M."/>
            <person name="Katinka M."/>
            <person name="Mock T."/>
            <person name="Valentin K."/>
            <person name="Verret F."/>
            <person name="Berges J.A."/>
            <person name="Brownlee C."/>
            <person name="Cadoret J.P."/>
            <person name="Chiovitti A."/>
            <person name="Choi C.J."/>
            <person name="Coesel S."/>
            <person name="De Martino A."/>
            <person name="Detter J.C."/>
            <person name="Durkin C."/>
            <person name="Falciatore A."/>
            <person name="Fournet J."/>
            <person name="Haruta M."/>
            <person name="Huysman M.J."/>
            <person name="Jenkins B.D."/>
            <person name="Jiroutova K."/>
            <person name="Jorgensen R.E."/>
            <person name="Joubert Y."/>
            <person name="Kaplan A."/>
            <person name="Kroger N."/>
            <person name="Kroth P.G."/>
            <person name="La Roche J."/>
            <person name="Lindquist E."/>
            <person name="Lommer M."/>
            <person name="Martin-Jezequel V."/>
            <person name="Lopez P.J."/>
            <person name="Lucas S."/>
            <person name="Mangogna M."/>
            <person name="McGinnis K."/>
            <person name="Medlin L.K."/>
            <person name="Montsant A."/>
            <person name="Oudot-Le Secq M.P."/>
            <person name="Napoli C."/>
            <person name="Obornik M."/>
            <person name="Parker M.S."/>
            <person name="Petit J.L."/>
            <person name="Porcel B.M."/>
            <person name="Poulsen N."/>
            <person name="Robison M."/>
            <person name="Rychlewski L."/>
            <person name="Rynearson T.A."/>
            <person name="Schmutz J."/>
            <person name="Shapiro H."/>
            <person name="Siaut M."/>
            <person name="Stanley M."/>
            <person name="Sussman M.R."/>
            <person name="Taylor A.R."/>
            <person name="Vardi A."/>
            <person name="von Dassow P."/>
            <person name="Vyverman W."/>
            <person name="Willis A."/>
            <person name="Wyrwicz L.S."/>
            <person name="Rokhsar D.S."/>
            <person name="Weissenbach J."/>
            <person name="Armbrust E.V."/>
            <person name="Green B.R."/>
            <person name="Van de Peer Y."/>
            <person name="Grigoriev I.V."/>
        </authorList>
    </citation>
    <scope>NUCLEOTIDE SEQUENCE [LARGE SCALE GENOMIC DNA]</scope>
    <source>
        <strain evidence="2 3">CCAP 1055/1</strain>
    </source>
</reference>
<feature type="domain" description="JmjC" evidence="1">
    <location>
        <begin position="255"/>
        <end position="412"/>
    </location>
</feature>
<dbReference type="EMBL" id="CM000612">
    <property type="protein sequence ID" value="EEC47811.1"/>
    <property type="molecule type" value="Genomic_DNA"/>
</dbReference>
<accession>B7G028</accession>
<dbReference type="OrthoDB" id="424465at2759"/>
<keyword evidence="3" id="KW-1185">Reference proteome</keyword>
<sequence length="434" mass="48867">MAKAQKNSSSRSRLTENPVFSDLLGSEIRMSKARAWCEPIESKTLYLSGDERYEVWTIKAAERPHLLDVCSTDSNHQQENTNEDAADMNEILALTDGCDVSGWRKEKFVRTNAEVLSAFNVGSGCVLLRRETQLPIVLSSIASSAWDSLRDRLFQEPCTTASRQLYSSNRALHPWFERENVPVILDGCPAIDKWAAMKSCRFDNLVQRYGDLEWRFSDTHGETITLKTYQKYLRSIEGSTDDAPLAVYDSQFGGDDRSSLLDDYTVPSCFDSDLFASAIPNEDDRPPFRWLLIGPARSGTGLHIDPVGTHAWVTLIEGCKRWILFPAGTDPEAIHMRDPQIPSAIWFRDFYDQAMRDHADAVEVLQRPGETVFVPAGWPHLVLNLELSVAITHNFATEYPSLFLLNKAIAQAEPELAGRFEIALKSSRPDLFSI</sequence>
<dbReference type="eggNOG" id="KOG2130">
    <property type="taxonomic scope" value="Eukaryota"/>
</dbReference>
<dbReference type="PaxDb" id="2850-Phatr35989"/>
<dbReference type="Pfam" id="PF02373">
    <property type="entry name" value="JmjC"/>
    <property type="match status" value="1"/>
</dbReference>
<dbReference type="Proteomes" id="UP000000759">
    <property type="component" value="Chromosome 9"/>
</dbReference>
<evidence type="ECO:0000313" key="3">
    <source>
        <dbReference type="Proteomes" id="UP000000759"/>
    </source>
</evidence>
<dbReference type="RefSeq" id="XP_002180403.1">
    <property type="nucleotide sequence ID" value="XM_002180367.1"/>
</dbReference>
<dbReference type="InParanoid" id="B7G028"/>
<dbReference type="SUPFAM" id="SSF51197">
    <property type="entry name" value="Clavaminate synthase-like"/>
    <property type="match status" value="1"/>
</dbReference>
<dbReference type="InterPro" id="IPR050910">
    <property type="entry name" value="JMJD6_ArgDemeth/LysHydrox"/>
</dbReference>
<evidence type="ECO:0000313" key="2">
    <source>
        <dbReference type="EMBL" id="EEC47811.1"/>
    </source>
</evidence>
<gene>
    <name evidence="2" type="ORF">PHATRDRAFT_35989</name>
</gene>
<reference evidence="3" key="2">
    <citation type="submission" date="2008-08" db="EMBL/GenBank/DDBJ databases">
        <authorList>
            <consortium name="Diatom Consortium"/>
            <person name="Grigoriev I."/>
            <person name="Grimwood J."/>
            <person name="Kuo A."/>
            <person name="Otillar R.P."/>
            <person name="Salamov A."/>
            <person name="Detter J.C."/>
            <person name="Lindquist E."/>
            <person name="Shapiro H."/>
            <person name="Lucas S."/>
            <person name="Glavina del Rio T."/>
            <person name="Pitluck S."/>
            <person name="Rokhsar D."/>
            <person name="Bowler C."/>
        </authorList>
    </citation>
    <scope>GENOME REANNOTATION</scope>
    <source>
        <strain evidence="3">CCAP 1055/1</strain>
    </source>
</reference>
<dbReference type="AlphaFoldDB" id="B7G028"/>
<dbReference type="SMART" id="SM00558">
    <property type="entry name" value="JmjC"/>
    <property type="match status" value="1"/>
</dbReference>
<dbReference type="InterPro" id="IPR003347">
    <property type="entry name" value="JmjC_dom"/>
</dbReference>
<proteinExistence type="predicted"/>